<feature type="region of interest" description="Disordered" evidence="1">
    <location>
        <begin position="1"/>
        <end position="112"/>
    </location>
</feature>
<sequence length="112" mass="12221">EFGRPRRSERHGDRQRLPARPTRAPRGLPRRLPGRGGAGPLRTRLPGLRPVGGPAGPRPGQRAGALVVRRRRRGLPGRGDPRRAGRPAARRRGEPVRGQRRAAADPVRGGRV</sequence>
<accession>A0A6J4LWG5</accession>
<protein>
    <submittedName>
        <fullName evidence="2">Uncharacterized protein</fullName>
    </submittedName>
</protein>
<organism evidence="2">
    <name type="scientific">uncultured Friedmanniella sp</name>
    <dbReference type="NCBI Taxonomy" id="335381"/>
    <lineage>
        <taxon>Bacteria</taxon>
        <taxon>Bacillati</taxon>
        <taxon>Actinomycetota</taxon>
        <taxon>Actinomycetes</taxon>
        <taxon>Propionibacteriales</taxon>
        <taxon>Nocardioidaceae</taxon>
        <taxon>Friedmanniella</taxon>
        <taxon>environmental samples</taxon>
    </lineage>
</organism>
<proteinExistence type="predicted"/>
<dbReference type="AlphaFoldDB" id="A0A6J4LWG5"/>
<feature type="non-terminal residue" evidence="2">
    <location>
        <position position="112"/>
    </location>
</feature>
<evidence type="ECO:0000256" key="1">
    <source>
        <dbReference type="SAM" id="MobiDB-lite"/>
    </source>
</evidence>
<dbReference type="EMBL" id="CADCTS010000533">
    <property type="protein sequence ID" value="CAA9343770.1"/>
    <property type="molecule type" value="Genomic_DNA"/>
</dbReference>
<name>A0A6J4LWG5_9ACTN</name>
<evidence type="ECO:0000313" key="2">
    <source>
        <dbReference type="EMBL" id="CAA9343770.1"/>
    </source>
</evidence>
<gene>
    <name evidence="2" type="ORF">AVDCRST_MAG48-3809</name>
</gene>
<feature type="compositionally biased region" description="Low complexity" evidence="1">
    <location>
        <begin position="18"/>
        <end position="27"/>
    </location>
</feature>
<feature type="compositionally biased region" description="Low complexity" evidence="1">
    <location>
        <begin position="40"/>
        <end position="67"/>
    </location>
</feature>
<feature type="non-terminal residue" evidence="2">
    <location>
        <position position="1"/>
    </location>
</feature>
<reference evidence="2" key="1">
    <citation type="submission" date="2020-02" db="EMBL/GenBank/DDBJ databases">
        <authorList>
            <person name="Meier V. D."/>
        </authorList>
    </citation>
    <scope>NUCLEOTIDE SEQUENCE</scope>
    <source>
        <strain evidence="2">AVDCRST_MAG48</strain>
    </source>
</reference>
<feature type="compositionally biased region" description="Basic and acidic residues" evidence="1">
    <location>
        <begin position="1"/>
        <end position="16"/>
    </location>
</feature>